<feature type="region of interest" description="Disordered" evidence="1">
    <location>
        <begin position="20"/>
        <end position="49"/>
    </location>
</feature>
<protein>
    <submittedName>
        <fullName evidence="2">Uncharacterized protein</fullName>
    </submittedName>
</protein>
<organism evidence="2 3">
    <name type="scientific">Fukomys damarensis</name>
    <name type="common">Damaraland mole rat</name>
    <name type="synonym">Cryptomys damarensis</name>
    <dbReference type="NCBI Taxonomy" id="885580"/>
    <lineage>
        <taxon>Eukaryota</taxon>
        <taxon>Metazoa</taxon>
        <taxon>Chordata</taxon>
        <taxon>Craniata</taxon>
        <taxon>Vertebrata</taxon>
        <taxon>Euteleostomi</taxon>
        <taxon>Mammalia</taxon>
        <taxon>Eutheria</taxon>
        <taxon>Euarchontoglires</taxon>
        <taxon>Glires</taxon>
        <taxon>Rodentia</taxon>
        <taxon>Hystricomorpha</taxon>
        <taxon>Bathyergidae</taxon>
        <taxon>Fukomys</taxon>
    </lineage>
</organism>
<proteinExistence type="predicted"/>
<evidence type="ECO:0000313" key="3">
    <source>
        <dbReference type="Proteomes" id="UP000028990"/>
    </source>
</evidence>
<gene>
    <name evidence="2" type="ORF">H920_18215</name>
</gene>
<dbReference type="Proteomes" id="UP000028990">
    <property type="component" value="Unassembled WGS sequence"/>
</dbReference>
<evidence type="ECO:0000256" key="1">
    <source>
        <dbReference type="SAM" id="MobiDB-lite"/>
    </source>
</evidence>
<accession>A0A091DC57</accession>
<name>A0A091DC57_FUKDA</name>
<dbReference type="AlphaFoldDB" id="A0A091DC57"/>
<sequence length="113" mass="12250">MFHGKRSSPRRAILRAWRARGLRDSSPHPPPPRLSTSGNSPALHFGPALSTASPSVGHYPGPRTVAPSHLHLSCLLTLADCGETVPGTRFLSRDPGPQRWRYLAVAAAVRSQR</sequence>
<keyword evidence="3" id="KW-1185">Reference proteome</keyword>
<dbReference type="EMBL" id="KN124768">
    <property type="protein sequence ID" value="KFO20406.1"/>
    <property type="molecule type" value="Genomic_DNA"/>
</dbReference>
<reference evidence="2 3" key="1">
    <citation type="submission" date="2013-11" db="EMBL/GenBank/DDBJ databases">
        <title>The Damaraland mole rat (Fukomys damarensis) genome and evolution of African mole rats.</title>
        <authorList>
            <person name="Gladyshev V.N."/>
            <person name="Fang X."/>
        </authorList>
    </citation>
    <scope>NUCLEOTIDE SEQUENCE [LARGE SCALE GENOMIC DNA]</scope>
    <source>
        <tissue evidence="2">Liver</tissue>
    </source>
</reference>
<evidence type="ECO:0000313" key="2">
    <source>
        <dbReference type="EMBL" id="KFO20406.1"/>
    </source>
</evidence>